<feature type="domain" description="Reverse transcriptase" evidence="1">
    <location>
        <begin position="482"/>
        <end position="790"/>
    </location>
</feature>
<dbReference type="InterPro" id="IPR000477">
    <property type="entry name" value="RT_dom"/>
</dbReference>
<dbReference type="PANTHER" id="PTHR33116">
    <property type="entry name" value="REVERSE TRANSCRIPTASE ZINC-BINDING DOMAIN-CONTAINING PROTEIN-RELATED-RELATED"/>
    <property type="match status" value="1"/>
</dbReference>
<protein>
    <recommendedName>
        <fullName evidence="1">Reverse transcriptase domain-containing protein</fullName>
    </recommendedName>
</protein>
<dbReference type="CDD" id="cd01650">
    <property type="entry name" value="RT_nLTR_like"/>
    <property type="match status" value="1"/>
</dbReference>
<dbReference type="InterPro" id="IPR043502">
    <property type="entry name" value="DNA/RNA_pol_sf"/>
</dbReference>
<dbReference type="SUPFAM" id="SSF56672">
    <property type="entry name" value="DNA/RNA polymerases"/>
    <property type="match status" value="1"/>
</dbReference>
<sequence length="1230" mass="140151">MNNSVLAWNVRGLGESNKRARVKSMIRRCRAAVIGLIETKWNECSQRLISSVSGSRSSSWVAKNASDTRGGIAVFWEPSEFCLLEFWEGRFSLAIRLRIVRSLKVIAIVFVYGPHENDAKLAFLSEIDLLCRRYADPICFLGDFNMVRSDDDYRGAPRCRAMMAEFNSMVNRNGLIDLPLQGAAFTRSSGSTNPSLSRIDRALINTAFEVSFSPGPLLAFERVESDHNPIRVHWGLEDRVRRPWRFENMWLLESFMQSLVGWWNIPVSGSGLLFRAGQRLKQSKQLIKSWNVDVFGRVQVKIENLIKKISEIDLLEEAGPILESQFIARSLWRCELDKILLMEEISWRQKSRELWIKVGDKNSGFFHRMANFNRRRNTIQLLKVDNEVISDGEAIKQVFIQHFQSRFSEEVHVRPFPVDFKHNLISLEENHLLTLPFQEAEIWKAVNSCGGDKAPGPDGFTLRFFQKAWNVIKHDILRAADEFFLTGFIPDSVAHSFICLVPKKTAPEEVGDFRPISLVGSLNKILSKLLFLRLQPFMNRLVSRHQFAGLKHRQIHEAALIANELVDSRLRSGRPGVIFKLDIEKAFDSVNWSCLFNILKNLGLCHRFCKWLKGIVCCSKLSILVNGEAGGFFQMQRGLKQGDSLSPFLFSLVMDLFSFILQSTHDSGLLEGFFMDDSNRVDGVNHLLYADDAIVFCDASEEAMYNLAAALVWFQTITGLKVNFRKSFLFPVGDVANMDRLAEILGCEWKFLHTIYLGLPLGAPVKSNVIWNKVIDKVEGRLAGWMGKYLSFGGRVTLCVSVLAAQVNYLLSLFKAPAAVLDKLDRLLREFIWSGTGEVNKLHLVAWDRCKLPRSLGGLGIPDLRVRNQALLLKWCWRFAVERTSWWRELIKLKFPNSHSDWSSGDIQGRLGCSLWAVISKMRSKFWSLAHVDPGSGHDTSFWFDVWVRDRPHPLAVDFPRVAAAAIAPNASIADLVRVNEGSLSWVIPSRFTLRGGAGSERSNLFNWLNSLNISSFTAGPPRIVWNAAPDDGFSTQSAYAELVKENSAADPDFPFRFVWQSVIPPKVCAFLWTVFYRRILTHDVLRRRGWSFPSRCSLCECSEETLDHLFITCSFSREVWRMLSAFIDLRSPSQDTTSTINGWPLGSSQSPKAWCSRVFIHAFFWRIWLERNSRIFRDEHASSRMVSFKTARLIADWLCAGNKVDRSTAEAWMLILKTRLLPRPAPTES</sequence>
<name>A0AAV2DQD4_9ROSI</name>
<evidence type="ECO:0000313" key="2">
    <source>
        <dbReference type="EMBL" id="CAL1375754.1"/>
    </source>
</evidence>
<dbReference type="PANTHER" id="PTHR33116:SF78">
    <property type="entry name" value="OS12G0587133 PROTEIN"/>
    <property type="match status" value="1"/>
</dbReference>
<dbReference type="InterPro" id="IPR005135">
    <property type="entry name" value="Endo/exonuclease/phosphatase"/>
</dbReference>
<dbReference type="SUPFAM" id="SSF56219">
    <property type="entry name" value="DNase I-like"/>
    <property type="match status" value="1"/>
</dbReference>
<dbReference type="Gene3D" id="3.60.10.10">
    <property type="entry name" value="Endonuclease/exonuclease/phosphatase"/>
    <property type="match status" value="1"/>
</dbReference>
<evidence type="ECO:0000313" key="3">
    <source>
        <dbReference type="Proteomes" id="UP001497516"/>
    </source>
</evidence>
<dbReference type="GO" id="GO:0003824">
    <property type="term" value="F:catalytic activity"/>
    <property type="evidence" value="ECO:0007669"/>
    <property type="project" value="InterPro"/>
</dbReference>
<reference evidence="2 3" key="1">
    <citation type="submission" date="2024-04" db="EMBL/GenBank/DDBJ databases">
        <authorList>
            <person name="Fracassetti M."/>
        </authorList>
    </citation>
    <scope>NUCLEOTIDE SEQUENCE [LARGE SCALE GENOMIC DNA]</scope>
</reference>
<dbReference type="Pfam" id="PF00078">
    <property type="entry name" value="RVT_1"/>
    <property type="match status" value="1"/>
</dbReference>
<evidence type="ECO:0000259" key="1">
    <source>
        <dbReference type="PROSITE" id="PS50878"/>
    </source>
</evidence>
<organism evidence="2 3">
    <name type="scientific">Linum trigynum</name>
    <dbReference type="NCBI Taxonomy" id="586398"/>
    <lineage>
        <taxon>Eukaryota</taxon>
        <taxon>Viridiplantae</taxon>
        <taxon>Streptophyta</taxon>
        <taxon>Embryophyta</taxon>
        <taxon>Tracheophyta</taxon>
        <taxon>Spermatophyta</taxon>
        <taxon>Magnoliopsida</taxon>
        <taxon>eudicotyledons</taxon>
        <taxon>Gunneridae</taxon>
        <taxon>Pentapetalae</taxon>
        <taxon>rosids</taxon>
        <taxon>fabids</taxon>
        <taxon>Malpighiales</taxon>
        <taxon>Linaceae</taxon>
        <taxon>Linum</taxon>
    </lineage>
</organism>
<proteinExistence type="predicted"/>
<dbReference type="InterPro" id="IPR036691">
    <property type="entry name" value="Endo/exonu/phosph_ase_sf"/>
</dbReference>
<gene>
    <name evidence="2" type="ORF">LTRI10_LOCUS17533</name>
</gene>
<dbReference type="InterPro" id="IPR026960">
    <property type="entry name" value="RVT-Znf"/>
</dbReference>
<dbReference type="PROSITE" id="PS50878">
    <property type="entry name" value="RT_POL"/>
    <property type="match status" value="1"/>
</dbReference>
<dbReference type="Pfam" id="PF03372">
    <property type="entry name" value="Exo_endo_phos"/>
    <property type="match status" value="1"/>
</dbReference>
<dbReference type="Proteomes" id="UP001497516">
    <property type="component" value="Chromosome 3"/>
</dbReference>
<dbReference type="EMBL" id="OZ034816">
    <property type="protein sequence ID" value="CAL1375754.1"/>
    <property type="molecule type" value="Genomic_DNA"/>
</dbReference>
<dbReference type="Pfam" id="PF13966">
    <property type="entry name" value="zf-RVT"/>
    <property type="match status" value="1"/>
</dbReference>
<dbReference type="AlphaFoldDB" id="A0AAV2DQD4"/>
<accession>A0AAV2DQD4</accession>
<keyword evidence="3" id="KW-1185">Reference proteome</keyword>